<keyword evidence="4 6" id="KW-1133">Transmembrane helix</keyword>
<evidence type="ECO:0000256" key="2">
    <source>
        <dbReference type="ARBA" id="ARBA00022448"/>
    </source>
</evidence>
<dbReference type="InterPro" id="IPR020846">
    <property type="entry name" value="MFS_dom"/>
</dbReference>
<feature type="domain" description="Major facilitator superfamily (MFS) profile" evidence="7">
    <location>
        <begin position="29"/>
        <end position="456"/>
    </location>
</feature>
<feature type="transmembrane region" description="Helical" evidence="6">
    <location>
        <begin position="153"/>
        <end position="177"/>
    </location>
</feature>
<evidence type="ECO:0000313" key="8">
    <source>
        <dbReference type="EMBL" id="EIM19182.1"/>
    </source>
</evidence>
<dbReference type="OrthoDB" id="440755at2759"/>
<sequence length="456" mass="49803">MLDKSSRELNNEESSEVIHIKPNWKNWLNLVIFSLAQYIDVFGTYATIIAIPIIGEELSLDSATSSWVIDGYLLVFASFLLVFGKLSDLYSPKLVFVIGLAWMGILHLGAGFCKNAVALVILKALSGWGAAATIPSGIKLIVMEFPDEEYRRIALSIFCLCGGIANVTGTIFGGLLTSVDWQWVLWIISIITIPLSLASFFTIPDVPLKFETDSKMDFVSSFIMVAGLVLLIYSLTAGNTVGWPTAHILVPLILAVLLLVAFFYLQTRMSPRRALIPPRVWRYKGMTVLFCASLTVSGWWTCVLISLANIYQDVWHWDPTKAAVHFLPFGIASAISGSLASTILKYANFKLSILVAYLASLSGVLLISFGDEQSLYWRFAVPGMVIGSAACAFLYTATNVGMVQVSPDNETGLAGSMFQMSQQTGSAIMISIFIAIRGAVNEQSTDIFKGTSAGMW</sequence>
<comment type="subcellular location">
    <subcellularLocation>
        <location evidence="1">Membrane</location>
        <topology evidence="1">Multi-pass membrane protein</topology>
    </subcellularLocation>
</comment>
<feature type="transmembrane region" description="Helical" evidence="6">
    <location>
        <begin position="351"/>
        <end position="369"/>
    </location>
</feature>
<dbReference type="GeneID" id="18470938"/>
<dbReference type="Proteomes" id="UP000005242">
    <property type="component" value="Unassembled WGS sequence"/>
</dbReference>
<dbReference type="SUPFAM" id="SSF103473">
    <property type="entry name" value="MFS general substrate transporter"/>
    <property type="match status" value="2"/>
</dbReference>
<dbReference type="eggNOG" id="KOG0254">
    <property type="taxonomic scope" value="Eukaryota"/>
</dbReference>
<dbReference type="KEGG" id="wse:WALSEDRAFT_22924"/>
<keyword evidence="2" id="KW-0813">Transport</keyword>
<keyword evidence="5 6" id="KW-0472">Membrane</keyword>
<dbReference type="Pfam" id="PF07690">
    <property type="entry name" value="MFS_1"/>
    <property type="match status" value="1"/>
</dbReference>
<feature type="transmembrane region" description="Helical" evidence="6">
    <location>
        <begin position="218"/>
        <end position="236"/>
    </location>
</feature>
<evidence type="ECO:0000313" key="9">
    <source>
        <dbReference type="Proteomes" id="UP000005242"/>
    </source>
</evidence>
<dbReference type="EMBL" id="JH668255">
    <property type="protein sequence ID" value="EIM19182.1"/>
    <property type="molecule type" value="Genomic_DNA"/>
</dbReference>
<feature type="transmembrane region" description="Helical" evidence="6">
    <location>
        <begin position="118"/>
        <end position="141"/>
    </location>
</feature>
<evidence type="ECO:0000256" key="5">
    <source>
        <dbReference type="ARBA" id="ARBA00023136"/>
    </source>
</evidence>
<dbReference type="InParanoid" id="I4Y5E0"/>
<dbReference type="GO" id="GO:0016020">
    <property type="term" value="C:membrane"/>
    <property type="evidence" value="ECO:0007669"/>
    <property type="project" value="UniProtKB-SubCell"/>
</dbReference>
<feature type="transmembrane region" description="Helical" evidence="6">
    <location>
        <begin position="94"/>
        <end position="112"/>
    </location>
</feature>
<dbReference type="HOGENOM" id="CLU_000960_27_1_1"/>
<feature type="transmembrane region" description="Helical" evidence="6">
    <location>
        <begin position="67"/>
        <end position="87"/>
    </location>
</feature>
<dbReference type="PROSITE" id="PS50850">
    <property type="entry name" value="MFS"/>
    <property type="match status" value="1"/>
</dbReference>
<feature type="transmembrane region" description="Helical" evidence="6">
    <location>
        <begin position="248"/>
        <end position="265"/>
    </location>
</feature>
<evidence type="ECO:0000256" key="1">
    <source>
        <dbReference type="ARBA" id="ARBA00004141"/>
    </source>
</evidence>
<keyword evidence="3 6" id="KW-0812">Transmembrane</keyword>
<evidence type="ECO:0000259" key="7">
    <source>
        <dbReference type="PROSITE" id="PS50850"/>
    </source>
</evidence>
<feature type="transmembrane region" description="Helical" evidence="6">
    <location>
        <begin position="323"/>
        <end position="344"/>
    </location>
</feature>
<feature type="transmembrane region" description="Helical" evidence="6">
    <location>
        <begin position="375"/>
        <end position="395"/>
    </location>
</feature>
<feature type="transmembrane region" description="Helical" evidence="6">
    <location>
        <begin position="286"/>
        <end position="311"/>
    </location>
</feature>
<reference evidence="8 9" key="1">
    <citation type="journal article" date="2012" name="Fungal Genet. Biol.">
        <title>The genome of the xerotolerant mold Wallemia sebi reveals adaptations to osmotic stress and suggests cryptic sexual reproduction.</title>
        <authorList>
            <person name="Padamsee M."/>
            <person name="Kumar T.K.A."/>
            <person name="Riley R."/>
            <person name="Binder M."/>
            <person name="Boyd A."/>
            <person name="Calvo A.M."/>
            <person name="Furukawa K."/>
            <person name="Hesse C."/>
            <person name="Hohmann S."/>
            <person name="James T.Y."/>
            <person name="LaButti K."/>
            <person name="Lapidus A."/>
            <person name="Lindquist E."/>
            <person name="Lucas S."/>
            <person name="Miller K."/>
            <person name="Shantappa S."/>
            <person name="Grigoriev I.V."/>
            <person name="Hibbett D.S."/>
            <person name="McLaughlin D.J."/>
            <person name="Spatafora J.W."/>
            <person name="Aime M.C."/>
        </authorList>
    </citation>
    <scope>NUCLEOTIDE SEQUENCE [LARGE SCALE GENOMIC DNA]</scope>
    <source>
        <strain evidence="9">ATCC MYA-4683 / CBS 633.66</strain>
    </source>
</reference>
<dbReference type="RefSeq" id="XP_006960754.1">
    <property type="nucleotide sequence ID" value="XM_006960692.1"/>
</dbReference>
<dbReference type="OMA" id="FASWSWV"/>
<dbReference type="Gene3D" id="1.20.1250.20">
    <property type="entry name" value="MFS general substrate transporter like domains"/>
    <property type="match status" value="2"/>
</dbReference>
<name>I4Y5E0_WALMC</name>
<dbReference type="PANTHER" id="PTHR42718:SF9">
    <property type="entry name" value="MAJOR FACILITATOR SUPERFAMILY MULTIDRUG TRANSPORTER MFSC"/>
    <property type="match status" value="1"/>
</dbReference>
<organism evidence="8 9">
    <name type="scientific">Wallemia mellicola (strain ATCC MYA-4683 / CBS 633.66)</name>
    <name type="common">Wallemia sebi (CBS 633.66)</name>
    <dbReference type="NCBI Taxonomy" id="671144"/>
    <lineage>
        <taxon>Eukaryota</taxon>
        <taxon>Fungi</taxon>
        <taxon>Dikarya</taxon>
        <taxon>Basidiomycota</taxon>
        <taxon>Wallemiomycotina</taxon>
        <taxon>Wallemiomycetes</taxon>
        <taxon>Wallemiales</taxon>
        <taxon>Wallemiaceae</taxon>
        <taxon>Wallemia</taxon>
    </lineage>
</organism>
<gene>
    <name evidence="8" type="ORF">WALSEDRAFT_22924</name>
</gene>
<dbReference type="PANTHER" id="PTHR42718">
    <property type="entry name" value="MAJOR FACILITATOR SUPERFAMILY MULTIDRUG TRANSPORTER MFSC"/>
    <property type="match status" value="1"/>
</dbReference>
<dbReference type="InterPro" id="IPR011701">
    <property type="entry name" value="MFS"/>
</dbReference>
<proteinExistence type="predicted"/>
<dbReference type="InterPro" id="IPR036259">
    <property type="entry name" value="MFS_trans_sf"/>
</dbReference>
<keyword evidence="9" id="KW-1185">Reference proteome</keyword>
<protein>
    <submittedName>
        <fullName evidence="8">MFS general substrate transporter</fullName>
    </submittedName>
</protein>
<evidence type="ECO:0000256" key="4">
    <source>
        <dbReference type="ARBA" id="ARBA00022989"/>
    </source>
</evidence>
<feature type="transmembrane region" description="Helical" evidence="6">
    <location>
        <begin position="27"/>
        <end position="55"/>
    </location>
</feature>
<dbReference type="AlphaFoldDB" id="I4Y5E0"/>
<feature type="transmembrane region" description="Helical" evidence="6">
    <location>
        <begin position="183"/>
        <end position="206"/>
    </location>
</feature>
<dbReference type="GO" id="GO:0022857">
    <property type="term" value="F:transmembrane transporter activity"/>
    <property type="evidence" value="ECO:0007669"/>
    <property type="project" value="InterPro"/>
</dbReference>
<accession>I4Y5E0</accession>
<evidence type="ECO:0000256" key="3">
    <source>
        <dbReference type="ARBA" id="ARBA00022692"/>
    </source>
</evidence>
<evidence type="ECO:0000256" key="6">
    <source>
        <dbReference type="SAM" id="Phobius"/>
    </source>
</evidence>